<dbReference type="Proteomes" id="UP000004047">
    <property type="component" value="Unassembled WGS sequence"/>
</dbReference>
<dbReference type="SUPFAM" id="SSF140931">
    <property type="entry name" value="Fic-like"/>
    <property type="match status" value="1"/>
</dbReference>
<dbReference type="AlphaFoldDB" id="I4IR19"/>
<dbReference type="InterPro" id="IPR053737">
    <property type="entry name" value="Type_II_TA_Toxin"/>
</dbReference>
<name>I4IR19_MICAE</name>
<dbReference type="PANTHER" id="PTHR39426">
    <property type="entry name" value="HOMOLOGY TO DEATH-ON-CURING PROTEIN OF PHAGE P1"/>
    <property type="match status" value="1"/>
</dbReference>
<dbReference type="Pfam" id="PF02661">
    <property type="entry name" value="Fic"/>
    <property type="match status" value="1"/>
</dbReference>
<protein>
    <submittedName>
        <fullName evidence="2">Putative death on curing protein (Modular protein)</fullName>
    </submittedName>
</protein>
<dbReference type="InterPro" id="IPR006440">
    <property type="entry name" value="Doc"/>
</dbReference>
<reference evidence="2 3" key="1">
    <citation type="submission" date="2012-04" db="EMBL/GenBank/DDBJ databases">
        <authorList>
            <person name="Genoscope - CEA"/>
        </authorList>
    </citation>
    <scope>NUCLEOTIDE SEQUENCE [LARGE SCALE GENOMIC DNA]</scope>
    <source>
        <strain evidence="2 3">9701</strain>
    </source>
</reference>
<accession>I4IR19</accession>
<organism evidence="2 3">
    <name type="scientific">Microcystis aeruginosa PCC 9701</name>
    <dbReference type="NCBI Taxonomy" id="721123"/>
    <lineage>
        <taxon>Bacteria</taxon>
        <taxon>Bacillati</taxon>
        <taxon>Cyanobacteriota</taxon>
        <taxon>Cyanophyceae</taxon>
        <taxon>Oscillatoriophycideae</taxon>
        <taxon>Chroococcales</taxon>
        <taxon>Microcystaceae</taxon>
        <taxon>Microcystis</taxon>
    </lineage>
</organism>
<evidence type="ECO:0000313" key="3">
    <source>
        <dbReference type="Proteomes" id="UP000004047"/>
    </source>
</evidence>
<dbReference type="InterPro" id="IPR003812">
    <property type="entry name" value="Fido"/>
</dbReference>
<dbReference type="EMBL" id="CAIQ01000189">
    <property type="protein sequence ID" value="CCI36743.1"/>
    <property type="molecule type" value="Genomic_DNA"/>
</dbReference>
<dbReference type="Gene3D" id="1.20.120.1870">
    <property type="entry name" value="Fic/DOC protein, Fido domain"/>
    <property type="match status" value="1"/>
</dbReference>
<dbReference type="NCBIfam" id="TIGR01550">
    <property type="entry name" value="DOC_P1"/>
    <property type="match status" value="1"/>
</dbReference>
<dbReference type="GO" id="GO:0016301">
    <property type="term" value="F:kinase activity"/>
    <property type="evidence" value="ECO:0007669"/>
    <property type="project" value="InterPro"/>
</dbReference>
<dbReference type="PROSITE" id="PS51459">
    <property type="entry name" value="FIDO"/>
    <property type="match status" value="1"/>
</dbReference>
<evidence type="ECO:0000313" key="2">
    <source>
        <dbReference type="EMBL" id="CCI36743.1"/>
    </source>
</evidence>
<feature type="domain" description="Fido" evidence="1">
    <location>
        <begin position="7"/>
        <end position="125"/>
    </location>
</feature>
<gene>
    <name evidence="2" type="ORF">MICAK_2690023</name>
</gene>
<dbReference type="PANTHER" id="PTHR39426:SF1">
    <property type="entry name" value="HOMOLOGY TO DEATH-ON-CURING PROTEIN OF PHAGE P1"/>
    <property type="match status" value="1"/>
</dbReference>
<sequence>MNQLIWIADGVALAIHHRQIAEHGGLEGIRDEGLLESALSRPQNFLAYSKSPPDMASLAAAYAYGIVKNHPFVDGNKRTAYVVTRTFLRLNGYDLQASSQEKYQIWIDLAVGKLSEEELSEELAQQIRQFEEKVYKNAETIGQKYPEIAELFETKPTDIAQLQKNIAPDTLVIQPVLLGNKATLFLPETN</sequence>
<dbReference type="HOGENOM" id="CLU_115697_4_0_3"/>
<proteinExistence type="predicted"/>
<evidence type="ECO:0000259" key="1">
    <source>
        <dbReference type="PROSITE" id="PS51459"/>
    </source>
</evidence>
<comment type="caution">
    <text evidence="2">The sequence shown here is derived from an EMBL/GenBank/DDBJ whole genome shotgun (WGS) entry which is preliminary data.</text>
</comment>
<dbReference type="InterPro" id="IPR036597">
    <property type="entry name" value="Fido-like_dom_sf"/>
</dbReference>